<keyword evidence="1" id="KW-0812">Transmembrane</keyword>
<evidence type="ECO:0000256" key="1">
    <source>
        <dbReference type="SAM" id="Phobius"/>
    </source>
</evidence>
<reference evidence="2 3" key="1">
    <citation type="submission" date="2020-09" db="EMBL/GenBank/DDBJ databases">
        <title>novel species in genus Nocardioides.</title>
        <authorList>
            <person name="Zhang G."/>
        </authorList>
    </citation>
    <scope>NUCLEOTIDE SEQUENCE [LARGE SCALE GENOMIC DNA]</scope>
    <source>
        <strain evidence="2 3">KCTC 39551</strain>
    </source>
</reference>
<name>A0ABR8N9G6_9ACTN</name>
<keyword evidence="1" id="KW-1133">Transmembrane helix</keyword>
<gene>
    <name evidence="2" type="ORF">IEZ26_07890</name>
</gene>
<dbReference type="Proteomes" id="UP000618818">
    <property type="component" value="Unassembled WGS sequence"/>
</dbReference>
<feature type="transmembrane region" description="Helical" evidence="1">
    <location>
        <begin position="82"/>
        <end position="100"/>
    </location>
</feature>
<keyword evidence="1" id="KW-0472">Membrane</keyword>
<organism evidence="2 3">
    <name type="scientific">Nocardioides cavernae</name>
    <dbReference type="NCBI Taxonomy" id="1921566"/>
    <lineage>
        <taxon>Bacteria</taxon>
        <taxon>Bacillati</taxon>
        <taxon>Actinomycetota</taxon>
        <taxon>Actinomycetes</taxon>
        <taxon>Propionibacteriales</taxon>
        <taxon>Nocardioidaceae</taxon>
        <taxon>Nocardioides</taxon>
    </lineage>
</organism>
<evidence type="ECO:0000313" key="3">
    <source>
        <dbReference type="Proteomes" id="UP000618818"/>
    </source>
</evidence>
<comment type="caution">
    <text evidence="2">The sequence shown here is derived from an EMBL/GenBank/DDBJ whole genome shotgun (WGS) entry which is preliminary data.</text>
</comment>
<feature type="transmembrane region" description="Helical" evidence="1">
    <location>
        <begin position="112"/>
        <end position="129"/>
    </location>
</feature>
<dbReference type="EMBL" id="JACXYZ010000001">
    <property type="protein sequence ID" value="MBD3924535.1"/>
    <property type="molecule type" value="Genomic_DNA"/>
</dbReference>
<feature type="transmembrane region" description="Helical" evidence="1">
    <location>
        <begin position="27"/>
        <end position="50"/>
    </location>
</feature>
<feature type="transmembrane region" description="Helical" evidence="1">
    <location>
        <begin position="141"/>
        <end position="163"/>
    </location>
</feature>
<evidence type="ECO:0000313" key="2">
    <source>
        <dbReference type="EMBL" id="MBD3924535.1"/>
    </source>
</evidence>
<accession>A0ABR8N9G6</accession>
<dbReference type="RefSeq" id="WP_191194299.1">
    <property type="nucleotide sequence ID" value="NZ_JACXYZ010000001.1"/>
</dbReference>
<feature type="transmembrane region" description="Helical" evidence="1">
    <location>
        <begin position="230"/>
        <end position="251"/>
    </location>
</feature>
<keyword evidence="3" id="KW-1185">Reference proteome</keyword>
<proteinExistence type="predicted"/>
<sequence length="252" mass="25796">MAVEGSTVTGVGSHGTRLTPDLVCRQAAAAGCAAVIAGTLVGGVLGRLAMSLLASRNPEDAGVLTDDGFIIGEVTVRGTVQLFGASTSMAMVGAAAYMMVRPLLFGTRAERVLVASYGFGVTAAALLIHPGGPDFSLLEPLWLSVVLFVALPVALVAVFATLVEHWLERDSWFLTAPRRRVLPLLAIGLAGGVALVIVVPVFLAALVWAAVQVSEDDAPRSAATRRVGQVLLAAIAGAGTLGLISDVTAIFA</sequence>
<feature type="transmembrane region" description="Helical" evidence="1">
    <location>
        <begin position="184"/>
        <end position="210"/>
    </location>
</feature>
<protein>
    <submittedName>
        <fullName evidence="2">Uncharacterized protein</fullName>
    </submittedName>
</protein>